<keyword evidence="2" id="KW-0732">Signal</keyword>
<keyword evidence="1" id="KW-1133">Transmembrane helix</keyword>
<reference evidence="4" key="1">
    <citation type="journal article" date="2017" name="Nat. Ecol. Evol.">
        <title>Genome expansion and lineage-specific genetic innovations in the forest pathogenic fungi Armillaria.</title>
        <authorList>
            <person name="Sipos G."/>
            <person name="Prasanna A.N."/>
            <person name="Walter M.C."/>
            <person name="O'Connor E."/>
            <person name="Balint B."/>
            <person name="Krizsan K."/>
            <person name="Kiss B."/>
            <person name="Hess J."/>
            <person name="Varga T."/>
            <person name="Slot J."/>
            <person name="Riley R."/>
            <person name="Boka B."/>
            <person name="Rigling D."/>
            <person name="Barry K."/>
            <person name="Lee J."/>
            <person name="Mihaltcheva S."/>
            <person name="LaButti K."/>
            <person name="Lipzen A."/>
            <person name="Waldron R."/>
            <person name="Moloney N.M."/>
            <person name="Sperisen C."/>
            <person name="Kredics L."/>
            <person name="Vagvoelgyi C."/>
            <person name="Patrignani A."/>
            <person name="Fitzpatrick D."/>
            <person name="Nagy I."/>
            <person name="Doyle S."/>
            <person name="Anderson J.B."/>
            <person name="Grigoriev I.V."/>
            <person name="Gueldener U."/>
            <person name="Muensterkoetter M."/>
            <person name="Nagy L.G."/>
        </authorList>
    </citation>
    <scope>NUCLEOTIDE SEQUENCE [LARGE SCALE GENOMIC DNA]</scope>
    <source>
        <strain evidence="4">Ar21-2</strain>
    </source>
</reference>
<feature type="signal peptide" evidence="2">
    <location>
        <begin position="1"/>
        <end position="17"/>
    </location>
</feature>
<evidence type="ECO:0000313" key="3">
    <source>
        <dbReference type="EMBL" id="PBK99001.1"/>
    </source>
</evidence>
<gene>
    <name evidence="3" type="ORF">ARMGADRAFT_1160776</name>
</gene>
<keyword evidence="4" id="KW-1185">Reference proteome</keyword>
<keyword evidence="1" id="KW-0812">Transmembrane</keyword>
<feature type="transmembrane region" description="Helical" evidence="1">
    <location>
        <begin position="117"/>
        <end position="135"/>
    </location>
</feature>
<dbReference type="OrthoDB" id="10373572at2759"/>
<dbReference type="InParanoid" id="A0A2H3DUV9"/>
<evidence type="ECO:0000256" key="1">
    <source>
        <dbReference type="SAM" id="Phobius"/>
    </source>
</evidence>
<protein>
    <recommendedName>
        <fullName evidence="5">CSC1/OSCA1-like 7TM region domain-containing protein</fullName>
    </recommendedName>
</protein>
<evidence type="ECO:0000313" key="4">
    <source>
        <dbReference type="Proteomes" id="UP000217790"/>
    </source>
</evidence>
<dbReference type="Proteomes" id="UP000217790">
    <property type="component" value="Unassembled WGS sequence"/>
</dbReference>
<feature type="chain" id="PRO_5013863942" description="CSC1/OSCA1-like 7TM region domain-containing protein" evidence="2">
    <location>
        <begin position="18"/>
        <end position="269"/>
    </location>
</feature>
<evidence type="ECO:0000256" key="2">
    <source>
        <dbReference type="SAM" id="SignalP"/>
    </source>
</evidence>
<dbReference type="EMBL" id="KZ293647">
    <property type="protein sequence ID" value="PBK99001.1"/>
    <property type="molecule type" value="Genomic_DNA"/>
</dbReference>
<organism evidence="3 4">
    <name type="scientific">Armillaria gallica</name>
    <name type="common">Bulbous honey fungus</name>
    <name type="synonym">Armillaria bulbosa</name>
    <dbReference type="NCBI Taxonomy" id="47427"/>
    <lineage>
        <taxon>Eukaryota</taxon>
        <taxon>Fungi</taxon>
        <taxon>Dikarya</taxon>
        <taxon>Basidiomycota</taxon>
        <taxon>Agaricomycotina</taxon>
        <taxon>Agaricomycetes</taxon>
        <taxon>Agaricomycetidae</taxon>
        <taxon>Agaricales</taxon>
        <taxon>Marasmiineae</taxon>
        <taxon>Physalacriaceae</taxon>
        <taxon>Armillaria</taxon>
    </lineage>
</organism>
<sequence length="269" mass="29404">MSFLATVITVYFNLVDAILGSPELDWPETIFDALLTSTQPPPLFLTRANPTLVPIGAFISLVVIPMVPSTYMILYLLAYSSNTSIPSRPVSSPSFLEHPWVVRWTSSPALLSYIKPYCSLGVVTPLALFSIGLFLQRKKQTKPVETNTDDVPSERIPERDGDAGAVSNVDVTSMFAVYHRNFLPQKLTSILPAVTLPFLTNSEAISQCTNPDSEEAEASFLIFLLPYLQSVLIIGPVVLSSYTADVTQVFRDEIVDTGSLGEHAEASTT</sequence>
<feature type="transmembrane region" description="Helical" evidence="1">
    <location>
        <begin position="52"/>
        <end position="78"/>
    </location>
</feature>
<accession>A0A2H3DUV9</accession>
<evidence type="ECO:0008006" key="5">
    <source>
        <dbReference type="Google" id="ProtNLM"/>
    </source>
</evidence>
<keyword evidence="1" id="KW-0472">Membrane</keyword>
<dbReference type="AlphaFoldDB" id="A0A2H3DUV9"/>
<proteinExistence type="predicted"/>
<name>A0A2H3DUV9_ARMGA</name>